<feature type="region of interest" description="Disordered" evidence="1">
    <location>
        <begin position="428"/>
        <end position="457"/>
    </location>
</feature>
<evidence type="ECO:0000256" key="1">
    <source>
        <dbReference type="SAM" id="MobiDB-lite"/>
    </source>
</evidence>
<reference evidence="4" key="1">
    <citation type="submission" date="2017-03" db="EMBL/GenBank/DDBJ databases">
        <title>Phytopthora megakarya and P. palmivora, two closely related causual agents of cacao black pod achieved similar genome size and gene model numbers by different mechanisms.</title>
        <authorList>
            <person name="Ali S."/>
            <person name="Shao J."/>
            <person name="Larry D.J."/>
            <person name="Kronmiller B."/>
            <person name="Shen D."/>
            <person name="Strem M.D."/>
            <person name="Melnick R.L."/>
            <person name="Guiltinan M.J."/>
            <person name="Tyler B.M."/>
            <person name="Meinhardt L.W."/>
            <person name="Bailey B.A."/>
        </authorList>
    </citation>
    <scope>NUCLEOTIDE SEQUENCE [LARGE SCALE GENOMIC DNA]</scope>
    <source>
        <strain evidence="4">zdho120</strain>
    </source>
</reference>
<keyword evidence="4" id="KW-1185">Reference proteome</keyword>
<proteinExistence type="predicted"/>
<organism evidence="3 4">
    <name type="scientific">Phytophthora megakarya</name>
    <dbReference type="NCBI Taxonomy" id="4795"/>
    <lineage>
        <taxon>Eukaryota</taxon>
        <taxon>Sar</taxon>
        <taxon>Stramenopiles</taxon>
        <taxon>Oomycota</taxon>
        <taxon>Peronosporomycetes</taxon>
        <taxon>Peronosporales</taxon>
        <taxon>Peronosporaceae</taxon>
        <taxon>Phytophthora</taxon>
    </lineage>
</organism>
<dbReference type="OrthoDB" id="113508at2759"/>
<dbReference type="EMBL" id="NBNE01003234">
    <property type="protein sequence ID" value="OWZ08213.1"/>
    <property type="molecule type" value="Genomic_DNA"/>
</dbReference>
<protein>
    <recommendedName>
        <fullName evidence="2">MULE transposase domain-containing protein</fullName>
    </recommendedName>
</protein>
<feature type="domain" description="MULE transposase" evidence="2">
    <location>
        <begin position="103"/>
        <end position="203"/>
    </location>
</feature>
<dbReference type="PANTHER" id="PTHR33977:SF1">
    <property type="entry name" value="ZINC ION BINDING PROTEIN"/>
    <property type="match status" value="1"/>
</dbReference>
<evidence type="ECO:0000259" key="2">
    <source>
        <dbReference type="Pfam" id="PF10551"/>
    </source>
</evidence>
<name>A0A225VRZ8_9STRA</name>
<accession>A0A225VRZ8</accession>
<sequence>MLTQFSLRPEDLPSLQKVQNVVCYFRRTKIGGNDSISNVTSLIRAQAFHGNEEEHEPFTFGWQWNDNGQFVVGNGTDENPFLFGITTKPLLRQAARDPATFIFHVDVTYKTNQGGYPVLVCGITDAARQFHLLTLFVTSQQQEPHFSNAFASLRWIYSRVVGQPLRVAMFMGDADSAQFSAAATVFGVDCTCTHLMGYYHFLAKVVERAKGLSKEHSDAVLRDVYKMHCTRNAQDFDACVLHAYLAEQALLQLAVLSLSTRRDYTVHRLLKIGELLQQLRSCCRQHSIDVRQFAVTATPSKELLSRVRALQHQQLIHEYTPPRMGLDLLLGTMVNIVNVLYVPPLRVYNAATKRFNEHIQVSAKVSANTARLETDNQPATGWPVDTANHTCPCGYFYKYTSCVHLLFAMQRSAVLNDKGEEVLFNRRRTTKPSTHGVGLAPTAAGRPRRPGPALEIE</sequence>
<dbReference type="InterPro" id="IPR018289">
    <property type="entry name" value="MULE_transposase_dom"/>
</dbReference>
<comment type="caution">
    <text evidence="3">The sequence shown here is derived from an EMBL/GenBank/DDBJ whole genome shotgun (WGS) entry which is preliminary data.</text>
</comment>
<evidence type="ECO:0000313" key="3">
    <source>
        <dbReference type="EMBL" id="OWZ08213.1"/>
    </source>
</evidence>
<dbReference type="AlphaFoldDB" id="A0A225VRZ8"/>
<dbReference type="Pfam" id="PF10551">
    <property type="entry name" value="MULE"/>
    <property type="match status" value="1"/>
</dbReference>
<feature type="compositionally biased region" description="Low complexity" evidence="1">
    <location>
        <begin position="438"/>
        <end position="457"/>
    </location>
</feature>
<dbReference type="Proteomes" id="UP000198211">
    <property type="component" value="Unassembled WGS sequence"/>
</dbReference>
<gene>
    <name evidence="3" type="ORF">PHMEG_00019283</name>
</gene>
<evidence type="ECO:0000313" key="4">
    <source>
        <dbReference type="Proteomes" id="UP000198211"/>
    </source>
</evidence>
<dbReference type="PANTHER" id="PTHR33977">
    <property type="entry name" value="ZINC ION BINDING PROTEIN"/>
    <property type="match status" value="1"/>
</dbReference>